<dbReference type="AlphaFoldDB" id="A0A7S0EXI6"/>
<dbReference type="PRINTS" id="PR00625">
    <property type="entry name" value="JDOMAIN"/>
</dbReference>
<dbReference type="InterPro" id="IPR001623">
    <property type="entry name" value="DnaJ_domain"/>
</dbReference>
<feature type="region of interest" description="Disordered" evidence="1">
    <location>
        <begin position="411"/>
        <end position="476"/>
    </location>
</feature>
<feature type="transmembrane region" description="Helical" evidence="2">
    <location>
        <begin position="346"/>
        <end position="364"/>
    </location>
</feature>
<gene>
    <name evidence="4" type="ORF">HPHI1048_LOCUS17625</name>
</gene>
<dbReference type="Pfam" id="PF00226">
    <property type="entry name" value="DnaJ"/>
    <property type="match status" value="1"/>
</dbReference>
<feature type="transmembrane region" description="Helical" evidence="2">
    <location>
        <begin position="113"/>
        <end position="136"/>
    </location>
</feature>
<dbReference type="SUPFAM" id="SSF46565">
    <property type="entry name" value="Chaperone J-domain"/>
    <property type="match status" value="1"/>
</dbReference>
<feature type="compositionally biased region" description="Polar residues" evidence="1">
    <location>
        <begin position="421"/>
        <end position="431"/>
    </location>
</feature>
<reference evidence="4" key="1">
    <citation type="submission" date="2021-01" db="EMBL/GenBank/DDBJ databases">
        <authorList>
            <person name="Corre E."/>
            <person name="Pelletier E."/>
            <person name="Niang G."/>
            <person name="Scheremetjew M."/>
            <person name="Finn R."/>
            <person name="Kale V."/>
            <person name="Holt S."/>
            <person name="Cochrane G."/>
            <person name="Meng A."/>
            <person name="Brown T."/>
            <person name="Cohen L."/>
        </authorList>
    </citation>
    <scope>NUCLEOTIDE SEQUENCE</scope>
    <source>
        <strain evidence="4">CCMP325</strain>
    </source>
</reference>
<dbReference type="PROSITE" id="PS50076">
    <property type="entry name" value="DNAJ_2"/>
    <property type="match status" value="1"/>
</dbReference>
<dbReference type="SMART" id="SM00271">
    <property type="entry name" value="DnaJ"/>
    <property type="match status" value="1"/>
</dbReference>
<dbReference type="InterPro" id="IPR036869">
    <property type="entry name" value="J_dom_sf"/>
</dbReference>
<keyword evidence="2" id="KW-1133">Transmembrane helix</keyword>
<organism evidence="4">
    <name type="scientific">Hanusia phi</name>
    <dbReference type="NCBI Taxonomy" id="3032"/>
    <lineage>
        <taxon>Eukaryota</taxon>
        <taxon>Cryptophyceae</taxon>
        <taxon>Pyrenomonadales</taxon>
        <taxon>Geminigeraceae</taxon>
        <taxon>Hanusia</taxon>
    </lineage>
</organism>
<feature type="transmembrane region" description="Helical" evidence="2">
    <location>
        <begin position="288"/>
        <end position="309"/>
    </location>
</feature>
<protein>
    <recommendedName>
        <fullName evidence="3">J domain-containing protein</fullName>
    </recommendedName>
</protein>
<dbReference type="EMBL" id="HBEO01026172">
    <property type="protein sequence ID" value="CAD8497349.1"/>
    <property type="molecule type" value="Transcribed_RNA"/>
</dbReference>
<feature type="domain" description="J" evidence="3">
    <location>
        <begin position="14"/>
        <end position="81"/>
    </location>
</feature>
<dbReference type="Gene3D" id="1.10.287.110">
    <property type="entry name" value="DnaJ domain"/>
    <property type="match status" value="1"/>
</dbReference>
<feature type="transmembrane region" description="Helical" evidence="2">
    <location>
        <begin position="212"/>
        <end position="231"/>
    </location>
</feature>
<evidence type="ECO:0000256" key="1">
    <source>
        <dbReference type="SAM" id="MobiDB-lite"/>
    </source>
</evidence>
<evidence type="ECO:0000256" key="2">
    <source>
        <dbReference type="SAM" id="Phobius"/>
    </source>
</evidence>
<evidence type="ECO:0000259" key="3">
    <source>
        <dbReference type="PROSITE" id="PS50076"/>
    </source>
</evidence>
<dbReference type="PANTHER" id="PTHR13568">
    <property type="entry name" value="FAM11A, B PROTEIN"/>
    <property type="match status" value="1"/>
</dbReference>
<proteinExistence type="predicted"/>
<dbReference type="PANTHER" id="PTHR13568:SF9">
    <property type="entry name" value="TRANSMEMBRANE PROTEIN 203"/>
    <property type="match status" value="1"/>
</dbReference>
<dbReference type="Pfam" id="PF10269">
    <property type="entry name" value="Tmemb_185A"/>
    <property type="match status" value="1"/>
</dbReference>
<evidence type="ECO:0000313" key="4">
    <source>
        <dbReference type="EMBL" id="CAD8497349.1"/>
    </source>
</evidence>
<dbReference type="InterPro" id="IPR018253">
    <property type="entry name" value="DnaJ_domain_CS"/>
</dbReference>
<feature type="transmembrane region" description="Helical" evidence="2">
    <location>
        <begin position="148"/>
        <end position="168"/>
    </location>
</feature>
<dbReference type="PROSITE" id="PS00636">
    <property type="entry name" value="DNAJ_1"/>
    <property type="match status" value="1"/>
</dbReference>
<sequence length="476" mass="53046">METFASGANVNTTQFYEILGLQKGDANTPDDIKRAWKKTALRLHPDRNRDDPEAENKFKLAKDAYDVLSDPERKQVYDKYGEEGLKIKEAMDNMDPAMALYTLGSVSPAARGMLVLCISLFFGFFLLFPIFLIVRIDGSSNMKWAGVFSPLFVVAGLFVCCSLPAACSSEQQDSSPLGKTYARFAPLLYSICILIFLSLLASTLDGDHNTKIGVIFIPVFIMEAIEMISLSSRLTRSAYIKYEAAKKQGNPVLSYWEFVVDKSLFEILRTIQWILIVVKVSGSTISSWWVIFLPIWIWFAYYILFRLLLKSFRILSLEKNRNPDRPLSATDEDENNSGKENVSSRIFIFICFVLPLFIMFLLLASRLSGSNLAKHSFAEVLIPFFLQVGLVFCAISCTLMCLRKPEVDAAEEKQTDEENPETTSTNQQSAANEHESVGVDCEGGIQPVMSGGSHGDSSSGIPGQESEFVSVSIADK</sequence>
<dbReference type="CDD" id="cd06257">
    <property type="entry name" value="DnaJ"/>
    <property type="match status" value="1"/>
</dbReference>
<accession>A0A7S0EXI6</accession>
<keyword evidence="2" id="KW-0472">Membrane</keyword>
<keyword evidence="2" id="KW-0812">Transmembrane</keyword>
<dbReference type="InterPro" id="IPR019396">
    <property type="entry name" value="TM_Fragile-X-F-assoc"/>
</dbReference>
<feature type="transmembrane region" description="Helical" evidence="2">
    <location>
        <begin position="180"/>
        <end position="200"/>
    </location>
</feature>
<name>A0A7S0EXI6_9CRYP</name>
<feature type="transmembrane region" description="Helical" evidence="2">
    <location>
        <begin position="384"/>
        <end position="402"/>
    </location>
</feature>